<evidence type="ECO:0000313" key="12">
    <source>
        <dbReference type="Proteomes" id="UP000252139"/>
    </source>
</evidence>
<evidence type="ECO:0000256" key="2">
    <source>
        <dbReference type="ARBA" id="ARBA00022491"/>
    </source>
</evidence>
<dbReference type="Pfam" id="PF00722">
    <property type="entry name" value="Glyco_hydro_16"/>
    <property type="match status" value="1"/>
</dbReference>
<evidence type="ECO:0000313" key="11">
    <source>
        <dbReference type="EMBL" id="RCH87320.1"/>
    </source>
</evidence>
<evidence type="ECO:0000256" key="7">
    <source>
        <dbReference type="ARBA" id="ARBA00023295"/>
    </source>
</evidence>
<sequence>MSSRWINQQHQKKLGTHSAFKESLADIELRREQTIEYAEYFKNYELSLAKYQYDIEMNILQDEYESEKHSLHDMVLQAIDERRKMIKEDKEDVDIDDLFHDAYKRVSQNKRNLRKRNLERYASPSRLERRRPNRIQTLYNIHAPPNASEEEELEADFLNMKGEQSMISATRCDCGFNDPMKDTVWQDLWYMDFQDEQHSQQLYTMQDLFFANYIIPPKYNDSYPRVFRKDNVEIVNNAIQIAVTINETNSSDISCGGFGTDKHDFLYGSFRSMMKLTHVKGTVTGMFAYHPQGEIDIEMVSALQPPEAYFAVHPGITTNGRASPLTHGEWVFNFDPSEDYHEYRFDWYPNLVVFYIDDVERYRMTTNILSQPGRIMFNHWTDGNANFSQGPIKEDAYVSIKNMTFFFNSTESSLHCNSTQRACEIKDVIYSLKNNQTSLERATSSVAITTAVTTTIPTTMTSSSSRVTIRYPWLLLILLYVRYYIYII</sequence>
<dbReference type="GO" id="GO:0010468">
    <property type="term" value="P:regulation of gene expression"/>
    <property type="evidence" value="ECO:0007669"/>
    <property type="project" value="UniProtKB-ARBA"/>
</dbReference>
<keyword evidence="9" id="KW-0472">Membrane</keyword>
<keyword evidence="2" id="KW-0678">Repressor</keyword>
<proteinExistence type="predicted"/>
<reference evidence="11 12" key="1">
    <citation type="journal article" date="2018" name="G3 (Bethesda)">
        <title>Phylogenetic and Phylogenomic Definition of Rhizopus Species.</title>
        <authorList>
            <person name="Gryganskyi A.P."/>
            <person name="Golan J."/>
            <person name="Dolatabadi S."/>
            <person name="Mondo S."/>
            <person name="Robb S."/>
            <person name="Idnurm A."/>
            <person name="Muszewska A."/>
            <person name="Steczkiewicz K."/>
            <person name="Masonjones S."/>
            <person name="Liao H.L."/>
            <person name="Gajdeczka M.T."/>
            <person name="Anike F."/>
            <person name="Vuek A."/>
            <person name="Anishchenko I.M."/>
            <person name="Voigt K."/>
            <person name="de Hoog G.S."/>
            <person name="Smith M.E."/>
            <person name="Heitman J."/>
            <person name="Vilgalys R."/>
            <person name="Stajich J.E."/>
        </authorList>
    </citation>
    <scope>NUCLEOTIDE SEQUENCE [LARGE SCALE GENOMIC DNA]</scope>
    <source>
        <strain evidence="11 12">CBS 357.93</strain>
    </source>
</reference>
<keyword evidence="12" id="KW-1185">Reference proteome</keyword>
<dbReference type="STRING" id="86630.A0A367JBK9"/>
<dbReference type="InterPro" id="IPR013320">
    <property type="entry name" value="ConA-like_dom_sf"/>
</dbReference>
<dbReference type="PANTHER" id="PTHR38121">
    <property type="entry name" value="GH16 DOMAIN-CONTAINING PROTEIN"/>
    <property type="match status" value="1"/>
</dbReference>
<dbReference type="CDD" id="cd00413">
    <property type="entry name" value="Glyco_hydrolase_16"/>
    <property type="match status" value="1"/>
</dbReference>
<evidence type="ECO:0000259" key="10">
    <source>
        <dbReference type="PROSITE" id="PS51762"/>
    </source>
</evidence>
<feature type="domain" description="GH16" evidence="10">
    <location>
        <begin position="183"/>
        <end position="400"/>
    </location>
</feature>
<keyword evidence="9" id="KW-1133">Transmembrane helix</keyword>
<evidence type="ECO:0000256" key="4">
    <source>
        <dbReference type="ARBA" id="ARBA00023015"/>
    </source>
</evidence>
<dbReference type="GO" id="GO:0004553">
    <property type="term" value="F:hydrolase activity, hydrolyzing O-glycosyl compounds"/>
    <property type="evidence" value="ECO:0007669"/>
    <property type="project" value="InterPro"/>
</dbReference>
<dbReference type="PANTHER" id="PTHR38121:SF2">
    <property type="entry name" value="ACYLTRANSFERASE 3 DOMAIN-CONTAINING PROTEIN"/>
    <property type="match status" value="1"/>
</dbReference>
<dbReference type="Proteomes" id="UP000252139">
    <property type="component" value="Unassembled WGS sequence"/>
</dbReference>
<dbReference type="GO" id="GO:0005654">
    <property type="term" value="C:nucleoplasm"/>
    <property type="evidence" value="ECO:0007669"/>
    <property type="project" value="UniProtKB-ARBA"/>
</dbReference>
<evidence type="ECO:0000256" key="6">
    <source>
        <dbReference type="ARBA" id="ARBA00023242"/>
    </source>
</evidence>
<comment type="subcellular location">
    <subcellularLocation>
        <location evidence="1">Nucleus</location>
    </subcellularLocation>
</comment>
<dbReference type="Pfam" id="PF08598">
    <property type="entry name" value="Sds3"/>
    <property type="match status" value="1"/>
</dbReference>
<dbReference type="SUPFAM" id="SSF49899">
    <property type="entry name" value="Concanavalin A-like lectins/glucanases"/>
    <property type="match status" value="1"/>
</dbReference>
<dbReference type="PRINTS" id="PR00737">
    <property type="entry name" value="GLHYDRLASE16"/>
</dbReference>
<dbReference type="Gene3D" id="2.60.120.200">
    <property type="match status" value="1"/>
</dbReference>
<keyword evidence="6" id="KW-0539">Nucleus</keyword>
<keyword evidence="4" id="KW-0805">Transcription regulation</keyword>
<dbReference type="PROSITE" id="PS51762">
    <property type="entry name" value="GH16_2"/>
    <property type="match status" value="1"/>
</dbReference>
<dbReference type="InterPro" id="IPR013907">
    <property type="entry name" value="Sds3"/>
</dbReference>
<protein>
    <recommendedName>
        <fullName evidence="10">GH16 domain-containing protein</fullName>
    </recommendedName>
</protein>
<accession>A0A367JBK9</accession>
<feature type="transmembrane region" description="Helical" evidence="9">
    <location>
        <begin position="471"/>
        <end position="487"/>
    </location>
</feature>
<evidence type="ECO:0000256" key="1">
    <source>
        <dbReference type="ARBA" id="ARBA00004123"/>
    </source>
</evidence>
<organism evidence="11 12">
    <name type="scientific">Rhizopus azygosporus</name>
    <name type="common">Rhizopus microsporus var. azygosporus</name>
    <dbReference type="NCBI Taxonomy" id="86630"/>
    <lineage>
        <taxon>Eukaryota</taxon>
        <taxon>Fungi</taxon>
        <taxon>Fungi incertae sedis</taxon>
        <taxon>Mucoromycota</taxon>
        <taxon>Mucoromycotina</taxon>
        <taxon>Mucoromycetes</taxon>
        <taxon>Mucorales</taxon>
        <taxon>Mucorineae</taxon>
        <taxon>Rhizopodaceae</taxon>
        <taxon>Rhizopus</taxon>
    </lineage>
</organism>
<evidence type="ECO:0000256" key="3">
    <source>
        <dbReference type="ARBA" id="ARBA00022801"/>
    </source>
</evidence>
<dbReference type="AlphaFoldDB" id="A0A367JBK9"/>
<dbReference type="InterPro" id="IPR000757">
    <property type="entry name" value="Beta-glucanase-like"/>
</dbReference>
<dbReference type="OrthoDB" id="25131at2759"/>
<keyword evidence="3" id="KW-0378">Hydrolase</keyword>
<feature type="active site" description="Proton donor" evidence="8">
    <location>
        <position position="298"/>
    </location>
</feature>
<evidence type="ECO:0000256" key="9">
    <source>
        <dbReference type="SAM" id="Phobius"/>
    </source>
</evidence>
<evidence type="ECO:0000256" key="8">
    <source>
        <dbReference type="PIRSR" id="PIRSR608264-1"/>
    </source>
</evidence>
<name>A0A367JBK9_RHIAZ</name>
<dbReference type="InterPro" id="IPR008264">
    <property type="entry name" value="Beta_glucanase"/>
</dbReference>
<evidence type="ECO:0000256" key="5">
    <source>
        <dbReference type="ARBA" id="ARBA00023163"/>
    </source>
</evidence>
<keyword evidence="9" id="KW-0812">Transmembrane</keyword>
<gene>
    <name evidence="11" type="ORF">CU097_004537</name>
</gene>
<keyword evidence="7" id="KW-0326">Glycosidase</keyword>
<keyword evidence="5" id="KW-0804">Transcription</keyword>
<comment type="caution">
    <text evidence="11">The sequence shown here is derived from an EMBL/GenBank/DDBJ whole genome shotgun (WGS) entry which is preliminary data.</text>
</comment>
<dbReference type="GO" id="GO:0005975">
    <property type="term" value="P:carbohydrate metabolic process"/>
    <property type="evidence" value="ECO:0007669"/>
    <property type="project" value="InterPro"/>
</dbReference>
<feature type="active site" description="Nucleophile" evidence="8">
    <location>
        <position position="294"/>
    </location>
</feature>
<dbReference type="EMBL" id="PJQL01001681">
    <property type="protein sequence ID" value="RCH87320.1"/>
    <property type="molecule type" value="Genomic_DNA"/>
</dbReference>